<dbReference type="InterPro" id="IPR036388">
    <property type="entry name" value="WH-like_DNA-bd_sf"/>
</dbReference>
<sequence>MDIICKIRDIYKLIGEFEGQFYKEYGITLNEGMLLCSLLEKRTLSSTELAKNLGLTCSNTSKVIKSVEEQGFVERQLGKEDKRQMYFALTEKGAECILSVKNSKINIPRELKGHLR</sequence>
<comment type="caution">
    <text evidence="5">The sequence shown here is derived from an EMBL/GenBank/DDBJ whole genome shotgun (WGS) entry which is preliminary data.</text>
</comment>
<dbReference type="Pfam" id="PF01047">
    <property type="entry name" value="MarR"/>
    <property type="match status" value="1"/>
</dbReference>
<evidence type="ECO:0000256" key="2">
    <source>
        <dbReference type="ARBA" id="ARBA00023125"/>
    </source>
</evidence>
<dbReference type="InterPro" id="IPR000835">
    <property type="entry name" value="HTH_MarR-typ"/>
</dbReference>
<proteinExistence type="predicted"/>
<dbReference type="GO" id="GO:0003700">
    <property type="term" value="F:DNA-binding transcription factor activity"/>
    <property type="evidence" value="ECO:0007669"/>
    <property type="project" value="InterPro"/>
</dbReference>
<evidence type="ECO:0000259" key="4">
    <source>
        <dbReference type="PROSITE" id="PS50995"/>
    </source>
</evidence>
<dbReference type="CDD" id="cd00090">
    <property type="entry name" value="HTH_ARSR"/>
    <property type="match status" value="1"/>
</dbReference>
<reference evidence="5" key="1">
    <citation type="submission" date="2019-08" db="EMBL/GenBank/DDBJ databases">
        <authorList>
            <person name="Kucharzyk K."/>
            <person name="Murdoch R.W."/>
            <person name="Higgins S."/>
            <person name="Loffler F."/>
        </authorList>
    </citation>
    <scope>NUCLEOTIDE SEQUENCE</scope>
</reference>
<dbReference type="AlphaFoldDB" id="A0A644TI99"/>
<evidence type="ECO:0000256" key="3">
    <source>
        <dbReference type="ARBA" id="ARBA00023163"/>
    </source>
</evidence>
<protein>
    <recommendedName>
        <fullName evidence="4">HTH marR-type domain-containing protein</fullName>
    </recommendedName>
</protein>
<dbReference type="PANTHER" id="PTHR42756">
    <property type="entry name" value="TRANSCRIPTIONAL REGULATOR, MARR"/>
    <property type="match status" value="1"/>
</dbReference>
<feature type="domain" description="HTH marR-type" evidence="4">
    <location>
        <begin position="1"/>
        <end position="116"/>
    </location>
</feature>
<accession>A0A644TI99</accession>
<dbReference type="GO" id="GO:0003677">
    <property type="term" value="F:DNA binding"/>
    <property type="evidence" value="ECO:0007669"/>
    <property type="project" value="UniProtKB-KW"/>
</dbReference>
<organism evidence="5">
    <name type="scientific">bioreactor metagenome</name>
    <dbReference type="NCBI Taxonomy" id="1076179"/>
    <lineage>
        <taxon>unclassified sequences</taxon>
        <taxon>metagenomes</taxon>
        <taxon>ecological metagenomes</taxon>
    </lineage>
</organism>
<evidence type="ECO:0000313" key="5">
    <source>
        <dbReference type="EMBL" id="MPL66735.1"/>
    </source>
</evidence>
<keyword evidence="2" id="KW-0238">DNA-binding</keyword>
<dbReference type="PROSITE" id="PS50995">
    <property type="entry name" value="HTH_MARR_2"/>
    <property type="match status" value="1"/>
</dbReference>
<evidence type="ECO:0000256" key="1">
    <source>
        <dbReference type="ARBA" id="ARBA00023015"/>
    </source>
</evidence>
<dbReference type="PRINTS" id="PR00598">
    <property type="entry name" value="HTHMARR"/>
</dbReference>
<dbReference type="InterPro" id="IPR011991">
    <property type="entry name" value="ArsR-like_HTH"/>
</dbReference>
<name>A0A644TI99_9ZZZZ</name>
<dbReference type="PANTHER" id="PTHR42756:SF1">
    <property type="entry name" value="TRANSCRIPTIONAL REPRESSOR OF EMRAB OPERON"/>
    <property type="match status" value="1"/>
</dbReference>
<keyword evidence="3" id="KW-0804">Transcription</keyword>
<gene>
    <name evidence="5" type="ORF">SDC9_12423</name>
</gene>
<dbReference type="SMART" id="SM00347">
    <property type="entry name" value="HTH_MARR"/>
    <property type="match status" value="1"/>
</dbReference>
<dbReference type="Gene3D" id="1.10.10.10">
    <property type="entry name" value="Winged helix-like DNA-binding domain superfamily/Winged helix DNA-binding domain"/>
    <property type="match status" value="1"/>
</dbReference>
<dbReference type="EMBL" id="VSSQ01000033">
    <property type="protein sequence ID" value="MPL66735.1"/>
    <property type="molecule type" value="Genomic_DNA"/>
</dbReference>
<keyword evidence="1" id="KW-0805">Transcription regulation</keyword>
<dbReference type="SUPFAM" id="SSF46785">
    <property type="entry name" value="Winged helix' DNA-binding domain"/>
    <property type="match status" value="1"/>
</dbReference>
<dbReference type="InterPro" id="IPR036390">
    <property type="entry name" value="WH_DNA-bd_sf"/>
</dbReference>